<evidence type="ECO:0000313" key="1">
    <source>
        <dbReference type="EMBL" id="SUM84892.1"/>
    </source>
</evidence>
<dbReference type="EMBL" id="UHED01000001">
    <property type="protein sequence ID" value="SUM84892.1"/>
    <property type="molecule type" value="Genomic_DNA"/>
</dbReference>
<organism evidence="1 2">
    <name type="scientific">Staphylococcus saprophyticus</name>
    <dbReference type="NCBI Taxonomy" id="29385"/>
    <lineage>
        <taxon>Bacteria</taxon>
        <taxon>Bacillati</taxon>
        <taxon>Bacillota</taxon>
        <taxon>Bacilli</taxon>
        <taxon>Bacillales</taxon>
        <taxon>Staphylococcaceae</taxon>
        <taxon>Staphylococcus</taxon>
    </lineage>
</organism>
<sequence length="50" mass="5774">MRIIRKIFATITSFIVDVIGGSFLSYLADITFLNKIFYKKDEDKDVKKGN</sequence>
<proteinExistence type="predicted"/>
<protein>
    <submittedName>
        <fullName evidence="1">Uncharacterized protein</fullName>
    </submittedName>
</protein>
<name>A0A380HR58_STASA</name>
<dbReference type="Proteomes" id="UP000254707">
    <property type="component" value="Unassembled WGS sequence"/>
</dbReference>
<dbReference type="AlphaFoldDB" id="A0A380HR58"/>
<reference evidence="1 2" key="1">
    <citation type="submission" date="2018-06" db="EMBL/GenBank/DDBJ databases">
        <authorList>
            <consortium name="Pathogen Informatics"/>
            <person name="Doyle S."/>
        </authorList>
    </citation>
    <scope>NUCLEOTIDE SEQUENCE [LARGE SCALE GENOMIC DNA]</scope>
    <source>
        <strain evidence="1 2">NCTC7688</strain>
    </source>
</reference>
<gene>
    <name evidence="1" type="ORF">NCTC7688_02740</name>
</gene>
<dbReference type="RefSeq" id="WP_002484305.1">
    <property type="nucleotide sequence ID" value="NZ_CAXOKG010000006.1"/>
</dbReference>
<evidence type="ECO:0000313" key="2">
    <source>
        <dbReference type="Proteomes" id="UP000254707"/>
    </source>
</evidence>
<accession>A0A380HR58</accession>
<dbReference type="GeneID" id="66868733"/>